<comment type="caution">
    <text evidence="4">The sequence shown here is derived from an EMBL/GenBank/DDBJ whole genome shotgun (WGS) entry which is preliminary data.</text>
</comment>
<proteinExistence type="predicted"/>
<evidence type="ECO:0000313" key="5">
    <source>
        <dbReference type="Proteomes" id="UP000288178"/>
    </source>
</evidence>
<reference evidence="4 5" key="1">
    <citation type="submission" date="2019-01" db="EMBL/GenBank/DDBJ databases">
        <authorList>
            <person name="Chen W.-M."/>
        </authorList>
    </citation>
    <scope>NUCLEOTIDE SEQUENCE [LARGE SCALE GENOMIC DNA]</scope>
    <source>
        <strain evidence="4 5">ICH-3</strain>
    </source>
</reference>
<organism evidence="4 5">
    <name type="scientific">Rubrivivax albus</name>
    <dbReference type="NCBI Taxonomy" id="2499835"/>
    <lineage>
        <taxon>Bacteria</taxon>
        <taxon>Pseudomonadati</taxon>
        <taxon>Pseudomonadota</taxon>
        <taxon>Betaproteobacteria</taxon>
        <taxon>Burkholderiales</taxon>
        <taxon>Sphaerotilaceae</taxon>
        <taxon>Rubrivivax</taxon>
    </lineage>
</organism>
<dbReference type="AlphaFoldDB" id="A0A3S2UR55"/>
<keyword evidence="1" id="KW-0547">Nucleotide-binding</keyword>
<dbReference type="InterPro" id="IPR011009">
    <property type="entry name" value="Kinase-like_dom_sf"/>
</dbReference>
<name>A0A3S2UR55_9BURK</name>
<dbReference type="PANTHER" id="PTHR33540">
    <property type="entry name" value="TRNA THREONYLCARBAMOYLADENOSINE BIOSYNTHESIS PROTEIN TSAE"/>
    <property type="match status" value="1"/>
</dbReference>
<dbReference type="OrthoDB" id="9809275at2"/>
<accession>A0A3S2UR55</accession>
<dbReference type="InterPro" id="IPR002575">
    <property type="entry name" value="Aminoglycoside_PTrfase"/>
</dbReference>
<protein>
    <submittedName>
        <fullName evidence="4">Aminoglycoside phosphotransferase</fullName>
    </submittedName>
</protein>
<keyword evidence="5" id="KW-1185">Reference proteome</keyword>
<keyword evidence="4" id="KW-0808">Transferase</keyword>
<dbReference type="SUPFAM" id="SSF56112">
    <property type="entry name" value="Protein kinase-like (PK-like)"/>
    <property type="match status" value="1"/>
</dbReference>
<evidence type="ECO:0000313" key="4">
    <source>
        <dbReference type="EMBL" id="RVT52522.1"/>
    </source>
</evidence>
<evidence type="ECO:0000256" key="2">
    <source>
        <dbReference type="ARBA" id="ARBA00022840"/>
    </source>
</evidence>
<evidence type="ECO:0000256" key="1">
    <source>
        <dbReference type="ARBA" id="ARBA00022741"/>
    </source>
</evidence>
<dbReference type="Gene3D" id="3.90.1200.10">
    <property type="match status" value="1"/>
</dbReference>
<dbReference type="PANTHER" id="PTHR33540:SF1">
    <property type="entry name" value="N-ACETYLMURAMATE_N-ACETYLGLUCOSAMINE KINASE"/>
    <property type="match status" value="1"/>
</dbReference>
<gene>
    <name evidence="4" type="ORF">ENE75_08810</name>
</gene>
<dbReference type="GO" id="GO:0016740">
    <property type="term" value="F:transferase activity"/>
    <property type="evidence" value="ECO:0007669"/>
    <property type="project" value="UniProtKB-KW"/>
</dbReference>
<dbReference type="EMBL" id="SACT01000002">
    <property type="protein sequence ID" value="RVT52522.1"/>
    <property type="molecule type" value="Genomic_DNA"/>
</dbReference>
<dbReference type="Proteomes" id="UP000288178">
    <property type="component" value="Unassembled WGS sequence"/>
</dbReference>
<evidence type="ECO:0000259" key="3">
    <source>
        <dbReference type="Pfam" id="PF01636"/>
    </source>
</evidence>
<dbReference type="RefSeq" id="WP_128197895.1">
    <property type="nucleotide sequence ID" value="NZ_SACT01000002.1"/>
</dbReference>
<feature type="domain" description="Aminoglycoside phosphotransferase" evidence="3">
    <location>
        <begin position="50"/>
        <end position="271"/>
    </location>
</feature>
<keyword evidence="2" id="KW-0067">ATP-binding</keyword>
<sequence length="362" mass="40525">MPPAAEPAAADPAPATPITWADPAREAAFEAWFAGVTPAHGLRRETLASASADASFRRYFRVAGSEGSCIVMDAPPPQEDVRPFVRMARRIAQAGLNAPPVLAADEAQGFLLLGDLGSELYLNRLQQCDAAEADHLMRQALQALVHFQQHVAADDLPPYDEALLARELALFPDWCVQREFGITWSDKERAAWDRICRVLMDSALAQPQVAVHRDWMPRNLMLADPNPGILDFQDAVRGPVTYDVASMLRDAFLSWEEEREIDWAVRWWEQARRAGVPLGEAMAHDFGEFWRALEWMGLQRHLKVLGIFCRLKHRDGKPAYAADLPRFFAYATKVANRYAPLRPLLPLLAPMSGQRVGEGFTF</sequence>
<dbReference type="GO" id="GO:0005524">
    <property type="term" value="F:ATP binding"/>
    <property type="evidence" value="ECO:0007669"/>
    <property type="project" value="UniProtKB-KW"/>
</dbReference>
<dbReference type="Pfam" id="PF01636">
    <property type="entry name" value="APH"/>
    <property type="match status" value="1"/>
</dbReference>
<dbReference type="Gene3D" id="3.30.200.20">
    <property type="entry name" value="Phosphorylase Kinase, domain 1"/>
    <property type="match status" value="1"/>
</dbReference>